<keyword evidence="2" id="KW-1003">Cell membrane</keyword>
<dbReference type="Proteomes" id="UP000515292">
    <property type="component" value="Chromosome"/>
</dbReference>
<dbReference type="GO" id="GO:0005886">
    <property type="term" value="C:plasma membrane"/>
    <property type="evidence" value="ECO:0007669"/>
    <property type="project" value="UniProtKB-SubCell"/>
</dbReference>
<proteinExistence type="predicted"/>
<feature type="transmembrane region" description="Helical" evidence="6">
    <location>
        <begin position="303"/>
        <end position="329"/>
    </location>
</feature>
<reference evidence="9 10" key="1">
    <citation type="submission" date="2020-07" db="EMBL/GenBank/DDBJ databases">
        <title>Complete genome sequence for Sandaracinobacter sp. M6.</title>
        <authorList>
            <person name="Tang Y."/>
            <person name="Liu Q."/>
            <person name="Guo Z."/>
            <person name="Lei P."/>
            <person name="Huang B."/>
        </authorList>
    </citation>
    <scope>NUCLEOTIDE SEQUENCE [LARGE SCALE GENOMIC DNA]</scope>
    <source>
        <strain evidence="9 10">M6</strain>
    </source>
</reference>
<organism evidence="9 10">
    <name type="scientific">Sandaracinobacteroides saxicola</name>
    <dbReference type="NCBI Taxonomy" id="2759707"/>
    <lineage>
        <taxon>Bacteria</taxon>
        <taxon>Pseudomonadati</taxon>
        <taxon>Pseudomonadota</taxon>
        <taxon>Alphaproteobacteria</taxon>
        <taxon>Sphingomonadales</taxon>
        <taxon>Sphingosinicellaceae</taxon>
        <taxon>Sandaracinobacteroides</taxon>
    </lineage>
</organism>
<name>A0A7G5IIT5_9SPHN</name>
<accession>A0A7G5IIT5</accession>
<feature type="domain" description="ABC3 transporter permease C-terminal" evidence="7">
    <location>
        <begin position="262"/>
        <end position="375"/>
    </location>
</feature>
<evidence type="ECO:0000256" key="5">
    <source>
        <dbReference type="ARBA" id="ARBA00023136"/>
    </source>
</evidence>
<evidence type="ECO:0000256" key="4">
    <source>
        <dbReference type="ARBA" id="ARBA00022989"/>
    </source>
</evidence>
<evidence type="ECO:0000313" key="10">
    <source>
        <dbReference type="Proteomes" id="UP000515292"/>
    </source>
</evidence>
<evidence type="ECO:0000259" key="8">
    <source>
        <dbReference type="Pfam" id="PF12704"/>
    </source>
</evidence>
<keyword evidence="3 6" id="KW-0812">Transmembrane</keyword>
<keyword evidence="4 6" id="KW-1133">Transmembrane helix</keyword>
<evidence type="ECO:0000256" key="2">
    <source>
        <dbReference type="ARBA" id="ARBA00022475"/>
    </source>
</evidence>
<feature type="transmembrane region" description="Helical" evidence="6">
    <location>
        <begin position="262"/>
        <end position="282"/>
    </location>
</feature>
<feature type="transmembrane region" description="Helical" evidence="6">
    <location>
        <begin position="349"/>
        <end position="374"/>
    </location>
</feature>
<protein>
    <submittedName>
        <fullName evidence="9">ABC transporter permease</fullName>
    </submittedName>
</protein>
<dbReference type="InterPro" id="IPR025857">
    <property type="entry name" value="MacB_PCD"/>
</dbReference>
<sequence>MTELKLILAHLRFFRTRTLLMLATVVLAFFTFGILGSMHFSLNSGDSDVTGRRLIVTHEAGLMQQLPISYLERLRGIPGAEHVSHATWAGTFYREQRDMLMAFAVDPAPWLDGHPDMIVTDATRRAFLADRRSILVSEGLARKYGWKPGDSIPLKSILFVPPAGDPAWTFTIAGTFRSADSGGGRNFAIFHYSYLNQNRDLWRDTVGTFVVSPAAGLAPEALAQRIDQAFAGSGAPTSTATDKAFHAEFFAQFGDVASMIRIVMAVTFLSLILVVTSGMTLSMRQRTRDIGVLRVLGFSDARVWRLVAGQTAVLLGGGAALGLAAASVFNRWITTHMAQILPDLTLPLVVLAQGIAAALLLAVGTALLPTLIALRVRPVQAFAMEQA</sequence>
<evidence type="ECO:0000313" key="9">
    <source>
        <dbReference type="EMBL" id="QMW23277.1"/>
    </source>
</evidence>
<dbReference type="InterPro" id="IPR003838">
    <property type="entry name" value="ABC3_permease_C"/>
</dbReference>
<gene>
    <name evidence="9" type="ORF">H3309_01835</name>
</gene>
<dbReference type="Pfam" id="PF02687">
    <property type="entry name" value="FtsX"/>
    <property type="match status" value="1"/>
</dbReference>
<feature type="transmembrane region" description="Helical" evidence="6">
    <location>
        <begin position="20"/>
        <end position="42"/>
    </location>
</feature>
<dbReference type="InterPro" id="IPR051125">
    <property type="entry name" value="ABC-4/HrtB_transporter"/>
</dbReference>
<keyword evidence="5 6" id="KW-0472">Membrane</keyword>
<dbReference type="PANTHER" id="PTHR43738:SF3">
    <property type="entry name" value="ABC TRANSPORTER PERMEASE"/>
    <property type="match status" value="1"/>
</dbReference>
<evidence type="ECO:0000256" key="1">
    <source>
        <dbReference type="ARBA" id="ARBA00004651"/>
    </source>
</evidence>
<dbReference type="Pfam" id="PF12704">
    <property type="entry name" value="MacB_PCD"/>
    <property type="match status" value="1"/>
</dbReference>
<evidence type="ECO:0000256" key="3">
    <source>
        <dbReference type="ARBA" id="ARBA00022692"/>
    </source>
</evidence>
<evidence type="ECO:0000259" key="7">
    <source>
        <dbReference type="Pfam" id="PF02687"/>
    </source>
</evidence>
<dbReference type="PANTHER" id="PTHR43738">
    <property type="entry name" value="ABC TRANSPORTER, MEMBRANE PROTEIN"/>
    <property type="match status" value="1"/>
</dbReference>
<feature type="domain" description="MacB-like periplasmic core" evidence="8">
    <location>
        <begin position="20"/>
        <end position="228"/>
    </location>
</feature>
<dbReference type="RefSeq" id="WP_182296986.1">
    <property type="nucleotide sequence ID" value="NZ_CP059851.1"/>
</dbReference>
<keyword evidence="10" id="KW-1185">Reference proteome</keyword>
<evidence type="ECO:0000256" key="6">
    <source>
        <dbReference type="SAM" id="Phobius"/>
    </source>
</evidence>
<comment type="subcellular location">
    <subcellularLocation>
        <location evidence="1">Cell membrane</location>
        <topology evidence="1">Multi-pass membrane protein</topology>
    </subcellularLocation>
</comment>
<dbReference type="EMBL" id="CP059851">
    <property type="protein sequence ID" value="QMW23277.1"/>
    <property type="molecule type" value="Genomic_DNA"/>
</dbReference>
<dbReference type="KEGG" id="sand:H3309_01835"/>
<dbReference type="AlphaFoldDB" id="A0A7G5IIT5"/>